<keyword evidence="1" id="KW-0812">Transmembrane</keyword>
<dbReference type="AlphaFoldDB" id="A0A438IWL0"/>
<reference evidence="3 4" key="1">
    <citation type="journal article" date="2018" name="PLoS Genet.">
        <title>Population sequencing reveals clonal diversity and ancestral inbreeding in the grapevine cultivar Chardonnay.</title>
        <authorList>
            <person name="Roach M.J."/>
            <person name="Johnson D.L."/>
            <person name="Bohlmann J."/>
            <person name="van Vuuren H.J."/>
            <person name="Jones S.J."/>
            <person name="Pretorius I.S."/>
            <person name="Schmidt S.A."/>
            <person name="Borneman A.R."/>
        </authorList>
    </citation>
    <scope>NUCLEOTIDE SEQUENCE [LARGE SCALE GENOMIC DNA]</scope>
    <source>
        <strain evidence="4">cv. Chardonnay</strain>
        <strain evidence="3">I10V1</strain>
        <tissue evidence="3">Leaf</tissue>
    </source>
</reference>
<dbReference type="EMBL" id="QGNW01000078">
    <property type="protein sequence ID" value="RVX01016.1"/>
    <property type="molecule type" value="Genomic_DNA"/>
</dbReference>
<evidence type="ECO:0000313" key="2">
    <source>
        <dbReference type="EMBL" id="RVW41097.1"/>
    </source>
</evidence>
<evidence type="ECO:0000256" key="1">
    <source>
        <dbReference type="SAM" id="Phobius"/>
    </source>
</evidence>
<sequence>MEAYKKWVRRNRDYVHSLESLANLSHTIVVNCYVDAVIFLFELWLCGISLFLFIFFMVAQRWICCLLDYWTVFFMRLHSAYCFLSSMVIERW</sequence>
<gene>
    <name evidence="3" type="ORF">CK203_022823</name>
    <name evidence="2" type="ORF">CK203_069777</name>
</gene>
<comment type="caution">
    <text evidence="3">The sequence shown here is derived from an EMBL/GenBank/DDBJ whole genome shotgun (WGS) entry which is preliminary data.</text>
</comment>
<feature type="transmembrane region" description="Helical" evidence="1">
    <location>
        <begin position="43"/>
        <end position="63"/>
    </location>
</feature>
<keyword evidence="1" id="KW-1133">Transmembrane helix</keyword>
<keyword evidence="1" id="KW-0472">Membrane</keyword>
<dbReference type="EMBL" id="QGNW01001445">
    <property type="protein sequence ID" value="RVW41097.1"/>
    <property type="molecule type" value="Genomic_DNA"/>
</dbReference>
<dbReference type="Proteomes" id="UP000288805">
    <property type="component" value="Unassembled WGS sequence"/>
</dbReference>
<evidence type="ECO:0000313" key="4">
    <source>
        <dbReference type="Proteomes" id="UP000288805"/>
    </source>
</evidence>
<organism evidence="3 4">
    <name type="scientific">Vitis vinifera</name>
    <name type="common">Grape</name>
    <dbReference type="NCBI Taxonomy" id="29760"/>
    <lineage>
        <taxon>Eukaryota</taxon>
        <taxon>Viridiplantae</taxon>
        <taxon>Streptophyta</taxon>
        <taxon>Embryophyta</taxon>
        <taxon>Tracheophyta</taxon>
        <taxon>Spermatophyta</taxon>
        <taxon>Magnoliopsida</taxon>
        <taxon>eudicotyledons</taxon>
        <taxon>Gunneridae</taxon>
        <taxon>Pentapetalae</taxon>
        <taxon>rosids</taxon>
        <taxon>Vitales</taxon>
        <taxon>Vitaceae</taxon>
        <taxon>Viteae</taxon>
        <taxon>Vitis</taxon>
    </lineage>
</organism>
<feature type="transmembrane region" description="Helical" evidence="1">
    <location>
        <begin position="69"/>
        <end position="89"/>
    </location>
</feature>
<accession>A0A438IWL0</accession>
<proteinExistence type="predicted"/>
<protein>
    <submittedName>
        <fullName evidence="3">Uncharacterized protein</fullName>
    </submittedName>
</protein>
<evidence type="ECO:0000313" key="3">
    <source>
        <dbReference type="EMBL" id="RVX01016.1"/>
    </source>
</evidence>
<name>A0A438IWL0_VITVI</name>